<dbReference type="OrthoDB" id="428260at2759"/>
<dbReference type="AlphaFoldDB" id="A0A1F7ZYW7"/>
<dbReference type="InterPro" id="IPR001466">
    <property type="entry name" value="Beta-lactam-related"/>
</dbReference>
<evidence type="ECO:0000256" key="1">
    <source>
        <dbReference type="ARBA" id="ARBA00009009"/>
    </source>
</evidence>
<dbReference type="InterPro" id="IPR012338">
    <property type="entry name" value="Beta-lactam/transpept-like"/>
</dbReference>
<dbReference type="PANTHER" id="PTHR43283:SF17">
    <property type="entry name" value="(LOVD), PUTATIVE (AFU_ORTHOLOGUE AFUA_5G00920)-RELATED"/>
    <property type="match status" value="1"/>
</dbReference>
<organism evidence="4 5">
    <name type="scientific">Aspergillus bombycis</name>
    <dbReference type="NCBI Taxonomy" id="109264"/>
    <lineage>
        <taxon>Eukaryota</taxon>
        <taxon>Fungi</taxon>
        <taxon>Dikarya</taxon>
        <taxon>Ascomycota</taxon>
        <taxon>Pezizomycotina</taxon>
        <taxon>Eurotiomycetes</taxon>
        <taxon>Eurotiomycetidae</taxon>
        <taxon>Eurotiales</taxon>
        <taxon>Aspergillaceae</taxon>
        <taxon>Aspergillus</taxon>
    </lineage>
</organism>
<evidence type="ECO:0000313" key="5">
    <source>
        <dbReference type="Proteomes" id="UP000179179"/>
    </source>
</evidence>
<evidence type="ECO:0000313" key="4">
    <source>
        <dbReference type="EMBL" id="OGM44662.1"/>
    </source>
</evidence>
<dbReference type="InterPro" id="IPR050789">
    <property type="entry name" value="Diverse_Enzym_Activities"/>
</dbReference>
<keyword evidence="5" id="KW-1185">Reference proteome</keyword>
<dbReference type="Pfam" id="PF00144">
    <property type="entry name" value="Beta-lactamase"/>
    <property type="match status" value="1"/>
</dbReference>
<proteinExistence type="inferred from homology"/>
<comment type="caution">
    <text evidence="4">The sequence shown here is derived from an EMBL/GenBank/DDBJ whole genome shotgun (WGS) entry which is preliminary data.</text>
</comment>
<keyword evidence="2" id="KW-0378">Hydrolase</keyword>
<dbReference type="RefSeq" id="XP_022388379.1">
    <property type="nucleotide sequence ID" value="XM_022534552.1"/>
</dbReference>
<evidence type="ECO:0000259" key="3">
    <source>
        <dbReference type="Pfam" id="PF00144"/>
    </source>
</evidence>
<dbReference type="GO" id="GO:0016787">
    <property type="term" value="F:hydrolase activity"/>
    <property type="evidence" value="ECO:0007669"/>
    <property type="project" value="UniProtKB-KW"/>
</dbReference>
<reference evidence="4 5" key="1">
    <citation type="journal article" date="2016" name="Genome Biol. Evol.">
        <title>Draft genome sequence of an aflatoxigenic Aspergillus species, A. bombycis.</title>
        <authorList>
            <person name="Moore G.G."/>
            <person name="Mack B.M."/>
            <person name="Beltz S.B."/>
            <person name="Gilbert M.K."/>
        </authorList>
    </citation>
    <scope>NUCLEOTIDE SEQUENCE [LARGE SCALE GENOMIC DNA]</scope>
    <source>
        <strain evidence="5">NRRL 26010</strain>
    </source>
</reference>
<evidence type="ECO:0000256" key="2">
    <source>
        <dbReference type="ARBA" id="ARBA00022801"/>
    </source>
</evidence>
<dbReference type="Gene3D" id="3.40.710.10">
    <property type="entry name" value="DD-peptidase/beta-lactamase superfamily"/>
    <property type="match status" value="1"/>
</dbReference>
<sequence>MDKVDKILDQFTDPLTGSVHGAVFIAIDSSGDVIYHRAAGKADLDDERAAALQTDSLYWIASMTKLVTAVAVMQLVERGMVSLEDDVRAIVPELRDIQILRDMRNDKGLSLELSQPHLKPVQGKITLRSLLCHTAGFVYDSSSPLLQQWSKSQGRTAYTSSQQAGYQHPLLFEPDTSWGYGAGLDWAGRVIECVTKSTLEDYMRTHIWSKLGAVSTTFHPELYRETLPPQMGMGYRVSVGQGAKSLKPGPIILKQPAQDDLGGIGLFSTPMDFVKLLSALLGGGSPLLTRESVDILLQPQLSDASREAMPRPLGAQMRRVLGIKDVGDTQQADHSLAGTVILKDIAGRRRAGTANWSGLPNLHWWIDRQTGIAATLFTQVMPPGDAAMTSLLIDLEESLYAALEEGAAHMDIPVKL</sequence>
<dbReference type="GeneID" id="34450813"/>
<dbReference type="EMBL" id="LYCR01000052">
    <property type="protein sequence ID" value="OGM44662.1"/>
    <property type="molecule type" value="Genomic_DNA"/>
</dbReference>
<feature type="domain" description="Beta-lactamase-related" evidence="3">
    <location>
        <begin position="9"/>
        <end position="391"/>
    </location>
</feature>
<dbReference type="Proteomes" id="UP000179179">
    <property type="component" value="Unassembled WGS sequence"/>
</dbReference>
<comment type="similarity">
    <text evidence="1">Belongs to the class-A beta-lactamase family.</text>
</comment>
<gene>
    <name evidence="4" type="ORF">ABOM_007423</name>
</gene>
<dbReference type="PANTHER" id="PTHR43283">
    <property type="entry name" value="BETA-LACTAMASE-RELATED"/>
    <property type="match status" value="1"/>
</dbReference>
<accession>A0A1F7ZYW7</accession>
<name>A0A1F7ZYW7_9EURO</name>
<dbReference type="SUPFAM" id="SSF56601">
    <property type="entry name" value="beta-lactamase/transpeptidase-like"/>
    <property type="match status" value="1"/>
</dbReference>
<dbReference type="STRING" id="109264.A0A1F7ZYW7"/>
<protein>
    <submittedName>
        <fullName evidence="4">Esterase</fullName>
    </submittedName>
</protein>